<protein>
    <submittedName>
        <fullName evidence="2">Uncharacterized protein</fullName>
    </submittedName>
</protein>
<dbReference type="eggNOG" id="ENOG50307ZZ">
    <property type="taxonomic scope" value="Bacteria"/>
</dbReference>
<sequence length="171" mass="19717">MEQLLDFIFGNIVIIGVVLVGLYNLVSGLFKNEDKPMPSFGGKTTADSTSAERNMQQKAKQVAKSQVERYEEVKRQKEAFAEERYEHTAAPAGPNSEHNALPDRHIERYIQKVQRDVKKLDTKPKVHHFNKHISKQKFIDSIVMAEVLGKPRAHKPYQSMIKEKAYRKHEM</sequence>
<dbReference type="OrthoDB" id="2692154at2"/>
<dbReference type="EMBL" id="AVPG01000001">
    <property type="protein sequence ID" value="KGX89192.1"/>
    <property type="molecule type" value="Genomic_DNA"/>
</dbReference>
<dbReference type="RefSeq" id="WP_036831013.1">
    <property type="nucleotide sequence ID" value="NZ_AVPG01000001.1"/>
</dbReference>
<organism evidence="2 3">
    <name type="scientific">Pontibacillus litoralis JSM 072002</name>
    <dbReference type="NCBI Taxonomy" id="1385512"/>
    <lineage>
        <taxon>Bacteria</taxon>
        <taxon>Bacillati</taxon>
        <taxon>Bacillota</taxon>
        <taxon>Bacilli</taxon>
        <taxon>Bacillales</taxon>
        <taxon>Bacillaceae</taxon>
        <taxon>Pontibacillus</taxon>
    </lineage>
</organism>
<reference evidence="2 3" key="1">
    <citation type="submission" date="2013-08" db="EMBL/GenBank/DDBJ databases">
        <authorList>
            <person name="Huang J."/>
            <person name="Wang G."/>
        </authorList>
    </citation>
    <scope>NUCLEOTIDE SEQUENCE [LARGE SCALE GENOMIC DNA]</scope>
    <source>
        <strain evidence="2 3">JSM 072002</strain>
    </source>
</reference>
<comment type="caution">
    <text evidence="2">The sequence shown here is derived from an EMBL/GenBank/DDBJ whole genome shotgun (WGS) entry which is preliminary data.</text>
</comment>
<evidence type="ECO:0000256" key="1">
    <source>
        <dbReference type="SAM" id="Phobius"/>
    </source>
</evidence>
<keyword evidence="3" id="KW-1185">Reference proteome</keyword>
<gene>
    <name evidence="2" type="ORF">N784_00850</name>
</gene>
<evidence type="ECO:0000313" key="2">
    <source>
        <dbReference type="EMBL" id="KGX89192.1"/>
    </source>
</evidence>
<evidence type="ECO:0000313" key="3">
    <source>
        <dbReference type="Proteomes" id="UP000030401"/>
    </source>
</evidence>
<proteinExistence type="predicted"/>
<keyword evidence="1" id="KW-0472">Membrane</keyword>
<accession>A0A0A5I007</accession>
<keyword evidence="1" id="KW-0812">Transmembrane</keyword>
<keyword evidence="1" id="KW-1133">Transmembrane helix</keyword>
<name>A0A0A5I007_9BACI</name>
<dbReference type="STRING" id="1385512.N784_00850"/>
<dbReference type="Proteomes" id="UP000030401">
    <property type="component" value="Unassembled WGS sequence"/>
</dbReference>
<dbReference type="AlphaFoldDB" id="A0A0A5I007"/>
<feature type="transmembrane region" description="Helical" evidence="1">
    <location>
        <begin position="12"/>
        <end position="30"/>
    </location>
</feature>